<dbReference type="RefSeq" id="WP_092597451.1">
    <property type="nucleotide sequence ID" value="NZ_FNJR01000002.1"/>
</dbReference>
<dbReference type="PANTHER" id="PTHR46696:SF3">
    <property type="entry name" value="PULCHERRIMINIC ACID SYNTHASE"/>
    <property type="match status" value="1"/>
</dbReference>
<dbReference type="PRINTS" id="PR00359">
    <property type="entry name" value="BP450"/>
</dbReference>
<evidence type="ECO:0000313" key="4">
    <source>
        <dbReference type="Proteomes" id="UP000199497"/>
    </source>
</evidence>
<dbReference type="STRING" id="405564.SAMN04487905_10257"/>
<keyword evidence="2" id="KW-0408">Iron</keyword>
<dbReference type="GO" id="GO:0004497">
    <property type="term" value="F:monooxygenase activity"/>
    <property type="evidence" value="ECO:0007669"/>
    <property type="project" value="UniProtKB-KW"/>
</dbReference>
<organism evidence="3 4">
    <name type="scientific">Actinopolyspora xinjiangensis</name>
    <dbReference type="NCBI Taxonomy" id="405564"/>
    <lineage>
        <taxon>Bacteria</taxon>
        <taxon>Bacillati</taxon>
        <taxon>Actinomycetota</taxon>
        <taxon>Actinomycetes</taxon>
        <taxon>Actinopolysporales</taxon>
        <taxon>Actinopolysporaceae</taxon>
        <taxon>Actinopolyspora</taxon>
    </lineage>
</organism>
<comment type="similarity">
    <text evidence="1 2">Belongs to the cytochrome P450 family.</text>
</comment>
<dbReference type="GO" id="GO:0016705">
    <property type="term" value="F:oxidoreductase activity, acting on paired donors, with incorporation or reduction of molecular oxygen"/>
    <property type="evidence" value="ECO:0007669"/>
    <property type="project" value="InterPro"/>
</dbReference>
<dbReference type="Pfam" id="PF00067">
    <property type="entry name" value="p450"/>
    <property type="match status" value="1"/>
</dbReference>
<dbReference type="NCBIfam" id="TIGR04538">
    <property type="entry name" value="P450_cycloAA_1"/>
    <property type="match status" value="1"/>
</dbReference>
<dbReference type="Proteomes" id="UP000199497">
    <property type="component" value="Unassembled WGS sequence"/>
</dbReference>
<keyword evidence="2" id="KW-0479">Metal-binding</keyword>
<keyword evidence="2" id="KW-0560">Oxidoreductase</keyword>
<gene>
    <name evidence="3" type="ORF">SAMN04487905_10257</name>
</gene>
<dbReference type="OrthoDB" id="4133219at2"/>
<dbReference type="InterPro" id="IPR036396">
    <property type="entry name" value="Cyt_P450_sf"/>
</dbReference>
<dbReference type="InterPro" id="IPR030904">
    <property type="entry name" value="CypX"/>
</dbReference>
<dbReference type="Gene3D" id="1.10.630.10">
    <property type="entry name" value="Cytochrome P450"/>
    <property type="match status" value="1"/>
</dbReference>
<dbReference type="GO" id="GO:0020037">
    <property type="term" value="F:heme binding"/>
    <property type="evidence" value="ECO:0007669"/>
    <property type="project" value="InterPro"/>
</dbReference>
<dbReference type="GO" id="GO:0005506">
    <property type="term" value="F:iron ion binding"/>
    <property type="evidence" value="ECO:0007669"/>
    <property type="project" value="InterPro"/>
</dbReference>
<keyword evidence="4" id="KW-1185">Reference proteome</keyword>
<dbReference type="GO" id="GO:0046148">
    <property type="term" value="P:pigment biosynthetic process"/>
    <property type="evidence" value="ECO:0007669"/>
    <property type="project" value="InterPro"/>
</dbReference>
<dbReference type="SUPFAM" id="SSF48264">
    <property type="entry name" value="Cytochrome P450"/>
    <property type="match status" value="1"/>
</dbReference>
<protein>
    <submittedName>
        <fullName evidence="3">Pulcherriminic acid synthase</fullName>
    </submittedName>
</protein>
<name>A0A1H0Q3E1_9ACTN</name>
<proteinExistence type="inferred from homology"/>
<reference evidence="4" key="1">
    <citation type="submission" date="2016-10" db="EMBL/GenBank/DDBJ databases">
        <authorList>
            <person name="Varghese N."/>
            <person name="Submissions S."/>
        </authorList>
    </citation>
    <scope>NUCLEOTIDE SEQUENCE [LARGE SCALE GENOMIC DNA]</scope>
    <source>
        <strain evidence="4">DSM 46732</strain>
    </source>
</reference>
<evidence type="ECO:0000313" key="3">
    <source>
        <dbReference type="EMBL" id="SDP11844.1"/>
    </source>
</evidence>
<dbReference type="InterPro" id="IPR002397">
    <property type="entry name" value="Cyt_P450_B"/>
</dbReference>
<accession>A0A1H0Q3E1</accession>
<dbReference type="EMBL" id="FNJR01000002">
    <property type="protein sequence ID" value="SDP11844.1"/>
    <property type="molecule type" value="Genomic_DNA"/>
</dbReference>
<evidence type="ECO:0000256" key="2">
    <source>
        <dbReference type="RuleBase" id="RU000461"/>
    </source>
</evidence>
<keyword evidence="2" id="KW-0349">Heme</keyword>
<dbReference type="InterPro" id="IPR001128">
    <property type="entry name" value="Cyt_P450"/>
</dbReference>
<dbReference type="PANTHER" id="PTHR46696">
    <property type="entry name" value="P450, PUTATIVE (EUROFUNG)-RELATED"/>
    <property type="match status" value="1"/>
</dbReference>
<dbReference type="InterPro" id="IPR017972">
    <property type="entry name" value="Cyt_P450_CS"/>
</dbReference>
<dbReference type="PROSITE" id="PS00086">
    <property type="entry name" value="CYTOCHROME_P450"/>
    <property type="match status" value="1"/>
</dbReference>
<dbReference type="AlphaFoldDB" id="A0A1H0Q3E1"/>
<evidence type="ECO:0000256" key="1">
    <source>
        <dbReference type="ARBA" id="ARBA00010617"/>
    </source>
</evidence>
<sequence length="411" mass="45750">MTAPGCPIDILSPEFLTDPYQFFPALRSKYPVMADPVTGGYFISRHADVRAVLSDNERFTTESLTQRAQPVMCGRVLAQMTGKEHTNKRKIVIRGISGKGLSDQYGSMIRRNAHELIEPFLDQGRVDLVEDFGKKFAVYVTLDLLDLPKSDWEDILTWHSGVAEFITSLRMSDEEREHSLRCSQQLAEYLTPIIERKRRYPGGDYMSALCSAEVDGMQMSTNDILALCMNILLAATEPADKTLALLFHHLLDRPDDLNRVRADRSLISAALAETLRYTPPVQVIPRKVGSGVTDAEIAGYPVDPGTMVFCLTGPANRDPSAFTAPDTFDIDRTDMETARSFSAAADHVAFGTGMHYCIGAAFARVELEEVTNLLLDLLGDIEYEPGFTYRETGLYTRGPEALHLRFTPPPM</sequence>
<keyword evidence="2" id="KW-0503">Monooxygenase</keyword>